<sequence>MKVCWPVVMKHTLEGILSVKVISRLIDFPYGVGGTAMEMIAVAPAYCLKEPMELGRRPPRVDPIRSTIRDYWEHERGPPRGFKRGCGIAASQGPREMKCDNLSKTEEQPLEWFDRERDQQKRLQGQLHPGEDPIKI</sequence>
<organism evidence="2 3">
    <name type="scientific">Trichonephila clavipes</name>
    <name type="common">Golden silk orbweaver</name>
    <name type="synonym">Nephila clavipes</name>
    <dbReference type="NCBI Taxonomy" id="2585209"/>
    <lineage>
        <taxon>Eukaryota</taxon>
        <taxon>Metazoa</taxon>
        <taxon>Ecdysozoa</taxon>
        <taxon>Arthropoda</taxon>
        <taxon>Chelicerata</taxon>
        <taxon>Arachnida</taxon>
        <taxon>Araneae</taxon>
        <taxon>Araneomorphae</taxon>
        <taxon>Entelegynae</taxon>
        <taxon>Araneoidea</taxon>
        <taxon>Nephilidae</taxon>
        <taxon>Trichonephila</taxon>
    </lineage>
</organism>
<dbReference type="AlphaFoldDB" id="A0A8X6RZW9"/>
<dbReference type="EMBL" id="BMAU01021220">
    <property type="protein sequence ID" value="GFY00417.1"/>
    <property type="molecule type" value="Genomic_DNA"/>
</dbReference>
<comment type="caution">
    <text evidence="2">The sequence shown here is derived from an EMBL/GenBank/DDBJ whole genome shotgun (WGS) entry which is preliminary data.</text>
</comment>
<proteinExistence type="predicted"/>
<evidence type="ECO:0000313" key="2">
    <source>
        <dbReference type="EMBL" id="GFY00417.1"/>
    </source>
</evidence>
<protein>
    <submittedName>
        <fullName evidence="2">Uncharacterized protein</fullName>
    </submittedName>
</protein>
<evidence type="ECO:0000313" key="3">
    <source>
        <dbReference type="Proteomes" id="UP000887159"/>
    </source>
</evidence>
<feature type="compositionally biased region" description="Basic and acidic residues" evidence="1">
    <location>
        <begin position="95"/>
        <end position="121"/>
    </location>
</feature>
<accession>A0A8X6RZW9</accession>
<reference evidence="2" key="1">
    <citation type="submission" date="2020-08" db="EMBL/GenBank/DDBJ databases">
        <title>Multicomponent nature underlies the extraordinary mechanical properties of spider dragline silk.</title>
        <authorList>
            <person name="Kono N."/>
            <person name="Nakamura H."/>
            <person name="Mori M."/>
            <person name="Yoshida Y."/>
            <person name="Ohtoshi R."/>
            <person name="Malay A.D."/>
            <person name="Moran D.A.P."/>
            <person name="Tomita M."/>
            <person name="Numata K."/>
            <person name="Arakawa K."/>
        </authorList>
    </citation>
    <scope>NUCLEOTIDE SEQUENCE</scope>
</reference>
<feature type="region of interest" description="Disordered" evidence="1">
    <location>
        <begin position="91"/>
        <end position="136"/>
    </location>
</feature>
<gene>
    <name evidence="2" type="ORF">TNCV_1664561</name>
</gene>
<evidence type="ECO:0000256" key="1">
    <source>
        <dbReference type="SAM" id="MobiDB-lite"/>
    </source>
</evidence>
<name>A0A8X6RZW9_TRICX</name>
<dbReference type="Proteomes" id="UP000887159">
    <property type="component" value="Unassembled WGS sequence"/>
</dbReference>
<keyword evidence="3" id="KW-1185">Reference proteome</keyword>